<comment type="caution">
    <text evidence="3">The sequence shown here is derived from an EMBL/GenBank/DDBJ whole genome shotgun (WGS) entry which is preliminary data.</text>
</comment>
<dbReference type="STRING" id="6265.A0A0B2W3L8"/>
<evidence type="ECO:0000313" key="3">
    <source>
        <dbReference type="EMBL" id="KHN87765.1"/>
    </source>
</evidence>
<accession>A0A0B2W3L8</accession>
<comment type="similarity">
    <text evidence="1">Belongs to the FAM154 family.</text>
</comment>
<keyword evidence="2" id="KW-0812">Transmembrane</keyword>
<dbReference type="Pfam" id="PF05217">
    <property type="entry name" value="SAXO1-2"/>
    <property type="match status" value="1"/>
</dbReference>
<proteinExistence type="inferred from homology"/>
<dbReference type="OrthoDB" id="365640at2759"/>
<keyword evidence="2" id="KW-0472">Membrane</keyword>
<protein>
    <submittedName>
        <fullName evidence="3">Uncharacterized protein</fullName>
    </submittedName>
</protein>
<organism evidence="3 4">
    <name type="scientific">Toxocara canis</name>
    <name type="common">Canine roundworm</name>
    <dbReference type="NCBI Taxonomy" id="6265"/>
    <lineage>
        <taxon>Eukaryota</taxon>
        <taxon>Metazoa</taxon>
        <taxon>Ecdysozoa</taxon>
        <taxon>Nematoda</taxon>
        <taxon>Chromadorea</taxon>
        <taxon>Rhabditida</taxon>
        <taxon>Spirurina</taxon>
        <taxon>Ascaridomorpha</taxon>
        <taxon>Ascaridoidea</taxon>
        <taxon>Toxocaridae</taxon>
        <taxon>Toxocara</taxon>
    </lineage>
</organism>
<feature type="transmembrane region" description="Helical" evidence="2">
    <location>
        <begin position="55"/>
        <end position="71"/>
    </location>
</feature>
<name>A0A0B2W3L8_TOXCA</name>
<evidence type="ECO:0000313" key="4">
    <source>
        <dbReference type="Proteomes" id="UP000031036"/>
    </source>
</evidence>
<evidence type="ECO:0000256" key="2">
    <source>
        <dbReference type="SAM" id="Phobius"/>
    </source>
</evidence>
<dbReference type="InterPro" id="IPR033336">
    <property type="entry name" value="SAXO1/2"/>
</dbReference>
<dbReference type="AlphaFoldDB" id="A0A0B2W3L8"/>
<gene>
    <name evidence="3" type="ORF">Tcan_10044</name>
</gene>
<feature type="transmembrane region" description="Helical" evidence="2">
    <location>
        <begin position="78"/>
        <end position="99"/>
    </location>
</feature>
<feature type="transmembrane region" description="Helical" evidence="2">
    <location>
        <begin position="144"/>
        <end position="166"/>
    </location>
</feature>
<dbReference type="PANTHER" id="PTHR31516:SF18">
    <property type="entry name" value="TRANSLATION INITIATION FACTOR IF-2"/>
    <property type="match status" value="1"/>
</dbReference>
<evidence type="ECO:0000256" key="1">
    <source>
        <dbReference type="ARBA" id="ARBA00008738"/>
    </source>
</evidence>
<dbReference type="GO" id="GO:0005856">
    <property type="term" value="C:cytoskeleton"/>
    <property type="evidence" value="ECO:0007669"/>
    <property type="project" value="TreeGrafter"/>
</dbReference>
<dbReference type="Proteomes" id="UP000031036">
    <property type="component" value="Unassembled WGS sequence"/>
</dbReference>
<dbReference type="PANTHER" id="PTHR31516">
    <property type="entry name" value="STABILIZER OF AXONEMAL MICROTUBULES 2"/>
    <property type="match status" value="1"/>
</dbReference>
<keyword evidence="4" id="KW-1185">Reference proteome</keyword>
<dbReference type="EMBL" id="JPKZ01000334">
    <property type="protein sequence ID" value="KHN87765.1"/>
    <property type="molecule type" value="Genomic_DNA"/>
</dbReference>
<keyword evidence="2" id="KW-1133">Transmembrane helix</keyword>
<feature type="transmembrane region" description="Helical" evidence="2">
    <location>
        <begin position="25"/>
        <end position="49"/>
    </location>
</feature>
<reference evidence="3 4" key="1">
    <citation type="submission" date="2014-11" db="EMBL/GenBank/DDBJ databases">
        <title>Genetic blueprint of the zoonotic pathogen Toxocara canis.</title>
        <authorList>
            <person name="Zhu X.-Q."/>
            <person name="Korhonen P.K."/>
            <person name="Cai H."/>
            <person name="Young N.D."/>
            <person name="Nejsum P."/>
            <person name="von Samson-Himmelstjerna G."/>
            <person name="Boag P.R."/>
            <person name="Tan P."/>
            <person name="Li Q."/>
            <person name="Min J."/>
            <person name="Yang Y."/>
            <person name="Wang X."/>
            <person name="Fang X."/>
            <person name="Hall R.S."/>
            <person name="Hofmann A."/>
            <person name="Sternberg P.W."/>
            <person name="Jex A.R."/>
            <person name="Gasser R.B."/>
        </authorList>
    </citation>
    <scope>NUCLEOTIDE SEQUENCE [LARGE SCALE GENOMIC DNA]</scope>
    <source>
        <strain evidence="3">PN_DK_2014</strain>
    </source>
</reference>
<sequence length="504" mass="56924">MVFSYQRCGTFSIFSLRSEHSSDHITGCVAFVTLITTILALIDFIFVVALHLSCYVQVIMICVQFCLIHAIRRKKAVWMVPFLVSTAIKVSCVILLLLISLKSSDSDDGIFGDEISHLICGPIWFVVNRLRNYYGSNLSNTLPFLLFVIATSMDLLFLFIIAKYFYRIWRPAFDFSYDLFEDSFDEDFVVHYCRDGETVNGAIESYHHSPKWIILYLVKYYYEEQYTTLSMFPSIDLQRSQFIMTHSQLDAESPLQQSNGQLPPITVSNAGVVVNRIGRFNARRPSDHFRRSSIPLDGLTVNRETFKGGKAERITAFKPHDQIDWYTGPFDTITANRETFKGCQTERVAAKRPYDQLETIKGAHDMTTVSMESFKGLSGGRMPPMIPHDQIQKGSGTMDAHTVSREAFKGLSSGRMPPMIPQDQIQKGSGTMDAHTVSREAFKGLSSGRMPPMIPHDQIQKGSGTMDAHTVSRETFKGKRVQRVAPFMPNDQISSIAELTCAKV</sequence>
<dbReference type="GO" id="GO:0008017">
    <property type="term" value="F:microtubule binding"/>
    <property type="evidence" value="ECO:0007669"/>
    <property type="project" value="InterPro"/>
</dbReference>